<gene>
    <name evidence="1" type="ORF">FHS76_002109</name>
</gene>
<protein>
    <submittedName>
        <fullName evidence="1">Uncharacterized protein</fullName>
    </submittedName>
</protein>
<comment type="caution">
    <text evidence="1">The sequence shown here is derived from an EMBL/GenBank/DDBJ whole genome shotgun (WGS) entry which is preliminary data.</text>
</comment>
<dbReference type="Proteomes" id="UP000555546">
    <property type="component" value="Unassembled WGS sequence"/>
</dbReference>
<name>A0A7W9AX51_9HYPH</name>
<keyword evidence="2" id="KW-1185">Reference proteome</keyword>
<proteinExistence type="predicted"/>
<dbReference type="AlphaFoldDB" id="A0A7W9AX51"/>
<reference evidence="1 2" key="1">
    <citation type="submission" date="2020-08" db="EMBL/GenBank/DDBJ databases">
        <title>Genomic Encyclopedia of Type Strains, Phase IV (KMG-IV): sequencing the most valuable type-strain genomes for metagenomic binning, comparative biology and taxonomic classification.</title>
        <authorList>
            <person name="Goeker M."/>
        </authorList>
    </citation>
    <scope>NUCLEOTIDE SEQUENCE [LARGE SCALE GENOMIC DNA]</scope>
    <source>
        <strain evidence="1 2">DSM 26944</strain>
    </source>
</reference>
<sequence length="44" mass="4852">MSLTNEQALAEIVSTIHNGLISCFGLCEIRAVAEIILFFIRINS</sequence>
<evidence type="ECO:0000313" key="2">
    <source>
        <dbReference type="Proteomes" id="UP000555546"/>
    </source>
</evidence>
<dbReference type="EMBL" id="JACIJG010000006">
    <property type="protein sequence ID" value="MBB5702234.1"/>
    <property type="molecule type" value="Genomic_DNA"/>
</dbReference>
<accession>A0A7W9AX51</accession>
<evidence type="ECO:0000313" key="1">
    <source>
        <dbReference type="EMBL" id="MBB5702234.1"/>
    </source>
</evidence>
<organism evidence="1 2">
    <name type="scientific">Brucella daejeonensis</name>
    <dbReference type="NCBI Taxonomy" id="659015"/>
    <lineage>
        <taxon>Bacteria</taxon>
        <taxon>Pseudomonadati</taxon>
        <taxon>Pseudomonadota</taxon>
        <taxon>Alphaproteobacteria</taxon>
        <taxon>Hyphomicrobiales</taxon>
        <taxon>Brucellaceae</taxon>
        <taxon>Brucella/Ochrobactrum group</taxon>
        <taxon>Brucella</taxon>
    </lineage>
</organism>